<gene>
    <name evidence="4" type="ORF">R3I93_021056</name>
</gene>
<proteinExistence type="predicted"/>
<comment type="caution">
    <text evidence="4">The sequence shown here is derived from an EMBL/GenBank/DDBJ whole genome shotgun (WGS) entry which is preliminary data.</text>
</comment>
<keyword evidence="3" id="KW-0732">Signal</keyword>
<feature type="compositionally biased region" description="Basic and acidic residues" evidence="1">
    <location>
        <begin position="215"/>
        <end position="226"/>
    </location>
</feature>
<evidence type="ECO:0000313" key="4">
    <source>
        <dbReference type="EMBL" id="KAK7125569.1"/>
    </source>
</evidence>
<evidence type="ECO:0000256" key="2">
    <source>
        <dbReference type="SAM" id="Phobius"/>
    </source>
</evidence>
<feature type="compositionally biased region" description="Basic and acidic residues" evidence="1">
    <location>
        <begin position="188"/>
        <end position="208"/>
    </location>
</feature>
<feature type="region of interest" description="Disordered" evidence="1">
    <location>
        <begin position="32"/>
        <end position="68"/>
    </location>
</feature>
<feature type="compositionally biased region" description="Basic and acidic residues" evidence="1">
    <location>
        <begin position="151"/>
        <end position="166"/>
    </location>
</feature>
<dbReference type="AlphaFoldDB" id="A0AAN9GSH9"/>
<reference evidence="4 5" key="1">
    <citation type="submission" date="2024-02" db="EMBL/GenBank/DDBJ databases">
        <title>Chromosome-level genome assembly of the Eurasian Minnow (Phoxinus phoxinus).</title>
        <authorList>
            <person name="Oriowo T.O."/>
            <person name="Martin S."/>
            <person name="Stange M."/>
            <person name="Chrysostomakis Y."/>
            <person name="Brown T."/>
            <person name="Winkler S."/>
            <person name="Kukowka S."/>
            <person name="Myers E.W."/>
            <person name="Bohne A."/>
        </authorList>
    </citation>
    <scope>NUCLEOTIDE SEQUENCE [LARGE SCALE GENOMIC DNA]</scope>
    <source>
        <strain evidence="4">ZFMK-TIS-60720</strain>
        <tissue evidence="4">Whole Organism</tissue>
    </source>
</reference>
<dbReference type="Proteomes" id="UP001364617">
    <property type="component" value="Unassembled WGS sequence"/>
</dbReference>
<dbReference type="EMBL" id="JAYKXH010000023">
    <property type="protein sequence ID" value="KAK7125569.1"/>
    <property type="molecule type" value="Genomic_DNA"/>
</dbReference>
<keyword evidence="2" id="KW-1133">Transmembrane helix</keyword>
<evidence type="ECO:0000313" key="5">
    <source>
        <dbReference type="Proteomes" id="UP001364617"/>
    </source>
</evidence>
<keyword evidence="5" id="KW-1185">Reference proteome</keyword>
<feature type="transmembrane region" description="Helical" evidence="2">
    <location>
        <begin position="101"/>
        <end position="125"/>
    </location>
</feature>
<name>A0AAN9GSH9_9TELE</name>
<sequence length="232" mass="25325">MTSPSPKTICFVYFALLFGTANANTTDIDQISSTNSSVTQETSENGTSEIGTQTNSPTTKSKNDNISKSTNTFVSTKPASVYCTTATPKGQCIFFLPTGDILQLIVVALIVGCFSLLLTTLICICQICHLRGIISSLQHCQNNNIDLRAIREKSESPNRDEGREDGQPTETCLMLSEVITAQEESREDEERVLENKTEENKDTVKDPNGDITQENSHHEPEAKAPESSDTGL</sequence>
<keyword evidence="2" id="KW-0812">Transmembrane</keyword>
<protein>
    <submittedName>
        <fullName evidence="4">Uncharacterized protein</fullName>
    </submittedName>
</protein>
<evidence type="ECO:0000256" key="3">
    <source>
        <dbReference type="SAM" id="SignalP"/>
    </source>
</evidence>
<feature type="signal peptide" evidence="3">
    <location>
        <begin position="1"/>
        <end position="23"/>
    </location>
</feature>
<keyword evidence="2" id="KW-0472">Membrane</keyword>
<accession>A0AAN9GSH9</accession>
<evidence type="ECO:0000256" key="1">
    <source>
        <dbReference type="SAM" id="MobiDB-lite"/>
    </source>
</evidence>
<feature type="chain" id="PRO_5042940325" evidence="3">
    <location>
        <begin position="24"/>
        <end position="232"/>
    </location>
</feature>
<organism evidence="4 5">
    <name type="scientific">Phoxinus phoxinus</name>
    <name type="common">Eurasian minnow</name>
    <dbReference type="NCBI Taxonomy" id="58324"/>
    <lineage>
        <taxon>Eukaryota</taxon>
        <taxon>Metazoa</taxon>
        <taxon>Chordata</taxon>
        <taxon>Craniata</taxon>
        <taxon>Vertebrata</taxon>
        <taxon>Euteleostomi</taxon>
        <taxon>Actinopterygii</taxon>
        <taxon>Neopterygii</taxon>
        <taxon>Teleostei</taxon>
        <taxon>Ostariophysi</taxon>
        <taxon>Cypriniformes</taxon>
        <taxon>Leuciscidae</taxon>
        <taxon>Phoxininae</taxon>
        <taxon>Phoxinus</taxon>
    </lineage>
</organism>
<feature type="region of interest" description="Disordered" evidence="1">
    <location>
        <begin position="151"/>
        <end position="232"/>
    </location>
</feature>